<dbReference type="SUPFAM" id="SSF54523">
    <property type="entry name" value="Pili subunits"/>
    <property type="match status" value="1"/>
</dbReference>
<dbReference type="InterPro" id="IPR045584">
    <property type="entry name" value="Pilin-like"/>
</dbReference>
<accession>A0A4R3UL46</accession>
<dbReference type="InterPro" id="IPR031982">
    <property type="entry name" value="PilE-like"/>
</dbReference>
<evidence type="ECO:0000313" key="1">
    <source>
        <dbReference type="EMBL" id="TCU90828.1"/>
    </source>
</evidence>
<proteinExistence type="predicted"/>
<dbReference type="Proteomes" id="UP000295110">
    <property type="component" value="Unassembled WGS sequence"/>
</dbReference>
<dbReference type="GO" id="GO:0043683">
    <property type="term" value="P:type IV pilus assembly"/>
    <property type="evidence" value="ECO:0007669"/>
    <property type="project" value="InterPro"/>
</dbReference>
<name>A0A4R3UL46_ROSSA</name>
<dbReference type="Gene3D" id="3.30.700.10">
    <property type="entry name" value="Glycoprotein, Type 4 Pilin"/>
    <property type="match status" value="1"/>
</dbReference>
<keyword evidence="2" id="KW-1185">Reference proteome</keyword>
<gene>
    <name evidence="1" type="ORF">EV671_102949</name>
</gene>
<comment type="caution">
    <text evidence="1">The sequence shown here is derived from an EMBL/GenBank/DDBJ whole genome shotgun (WGS) entry which is preliminary data.</text>
</comment>
<organism evidence="1 2">
    <name type="scientific">Roseateles saccharophilus</name>
    <name type="common">Pseudomonas saccharophila</name>
    <dbReference type="NCBI Taxonomy" id="304"/>
    <lineage>
        <taxon>Bacteria</taxon>
        <taxon>Pseudomonadati</taxon>
        <taxon>Pseudomonadota</taxon>
        <taxon>Betaproteobacteria</taxon>
        <taxon>Burkholderiales</taxon>
        <taxon>Sphaerotilaceae</taxon>
        <taxon>Roseateles</taxon>
    </lineage>
</organism>
<dbReference type="AlphaFoldDB" id="A0A4R3UL46"/>
<evidence type="ECO:0000313" key="2">
    <source>
        <dbReference type="Proteomes" id="UP000295110"/>
    </source>
</evidence>
<protein>
    <submittedName>
        <fullName evidence="1">Type IV pilus assembly protein PilE</fullName>
    </submittedName>
</protein>
<reference evidence="1 2" key="1">
    <citation type="submission" date="2019-03" db="EMBL/GenBank/DDBJ databases">
        <title>Genomic Encyclopedia of Type Strains, Phase IV (KMG-IV): sequencing the most valuable type-strain genomes for metagenomic binning, comparative biology and taxonomic classification.</title>
        <authorList>
            <person name="Goeker M."/>
        </authorList>
    </citation>
    <scope>NUCLEOTIDE SEQUENCE [LARGE SCALE GENOMIC DNA]</scope>
    <source>
        <strain evidence="1 2">DSM 654</strain>
    </source>
</reference>
<sequence>MIGVAIVAILAAVALPQYKDYVSRSRLADASTGLSTIRAQMERYFQDNRTYADTGTFVSPCNNATASARTFGSFVISCSGTPDNTQFTLQAVGSGPMVGFTYTINQQDVHATTALPTDWGSACATKWIMKKGDTC</sequence>
<dbReference type="Pfam" id="PF16732">
    <property type="entry name" value="ComP_DUS"/>
    <property type="match status" value="1"/>
</dbReference>
<dbReference type="EMBL" id="SMBU01000029">
    <property type="protein sequence ID" value="TCU90828.1"/>
    <property type="molecule type" value="Genomic_DNA"/>
</dbReference>